<keyword evidence="2" id="KW-0732">Signal</keyword>
<reference evidence="3" key="1">
    <citation type="submission" date="2021-01" db="EMBL/GenBank/DDBJ databases">
        <authorList>
            <person name="Corre E."/>
            <person name="Pelletier E."/>
            <person name="Niang G."/>
            <person name="Scheremetjew M."/>
            <person name="Finn R."/>
            <person name="Kale V."/>
            <person name="Holt S."/>
            <person name="Cochrane G."/>
            <person name="Meng A."/>
            <person name="Brown T."/>
            <person name="Cohen L."/>
        </authorList>
    </citation>
    <scope>NUCLEOTIDE SEQUENCE</scope>
    <source>
        <strain evidence="3">CCMP494</strain>
    </source>
</reference>
<dbReference type="AlphaFoldDB" id="A0A7S0KHL1"/>
<feature type="compositionally biased region" description="Low complexity" evidence="1">
    <location>
        <begin position="57"/>
        <end position="68"/>
    </location>
</feature>
<evidence type="ECO:0000256" key="1">
    <source>
        <dbReference type="SAM" id="MobiDB-lite"/>
    </source>
</evidence>
<sequence length="552" mass="59134">MGRTVLRNVVLAGCFASANAWASMMAPPAQVGVSSKTGHIGAMAPGRAPGPAPGPARGPSASPAASYDPAVMPTVDELFPQPESTPKYEPTYFGGEKIKKGVDASEPCMDYVWDSNGIMSYVQVPCPTPNYMDEPEGTATPMLTPEEAAKAEKEPVTTPPTTVGAPLTGCYELDSAPPQGYVHKESNLEFNVDRGGVPAVTYEVNTEHFAILTCATPPMNKFSQSEFCDSGACDTDCHLAVPPKCNSTSASFGVCAPTVDGICDLLDNSATACDLAAQKVIDATNSYNKLDVDNSPCKSTIYDVTKDAHESYRLAYDSWVYAYNNASHACKVGAAIRDYNGMAFVQHHQNMDNIQKVAEMVCNAEEFDFEAAAAAAAPNRKLLQVSNNQTCAQIADLIEQIKADTDLASRQIQCFASECVNTRALENYKFQELLNAYEIYNSTLASYKGAVVGYNSAVADKFTKKAAAEEAFGVFNPVKASVSDKFHTDLETYMTFASGAAAGTCGLTDCEMTAVCSFEMQNKFSDYVTKSEQGCVRNEKPLVELCKDRTGA</sequence>
<proteinExistence type="predicted"/>
<name>A0A7S0KHL1_MICPS</name>
<gene>
    <name evidence="3" type="ORF">MSP1404_LOCUS2669</name>
</gene>
<evidence type="ECO:0000256" key="2">
    <source>
        <dbReference type="SAM" id="SignalP"/>
    </source>
</evidence>
<feature type="region of interest" description="Disordered" evidence="1">
    <location>
        <begin position="37"/>
        <end position="68"/>
    </location>
</feature>
<organism evidence="3">
    <name type="scientific">Micromonas pusilla</name>
    <name type="common">Picoplanktonic green alga</name>
    <name type="synonym">Chromulina pusilla</name>
    <dbReference type="NCBI Taxonomy" id="38833"/>
    <lineage>
        <taxon>Eukaryota</taxon>
        <taxon>Viridiplantae</taxon>
        <taxon>Chlorophyta</taxon>
        <taxon>Mamiellophyceae</taxon>
        <taxon>Mamiellales</taxon>
        <taxon>Mamiellaceae</taxon>
        <taxon>Micromonas</taxon>
    </lineage>
</organism>
<feature type="signal peptide" evidence="2">
    <location>
        <begin position="1"/>
        <end position="20"/>
    </location>
</feature>
<protein>
    <submittedName>
        <fullName evidence="3">Uncharacterized protein</fullName>
    </submittedName>
</protein>
<evidence type="ECO:0000313" key="3">
    <source>
        <dbReference type="EMBL" id="CAD8580526.1"/>
    </source>
</evidence>
<feature type="chain" id="PRO_5030515758" evidence="2">
    <location>
        <begin position="21"/>
        <end position="552"/>
    </location>
</feature>
<accession>A0A7S0KHL1</accession>
<dbReference type="EMBL" id="HBEV01003567">
    <property type="protein sequence ID" value="CAD8580526.1"/>
    <property type="molecule type" value="Transcribed_RNA"/>
</dbReference>